<dbReference type="HAMAP" id="MF_00427">
    <property type="entry name" value="NqrC"/>
    <property type="match status" value="1"/>
</dbReference>
<dbReference type="PANTHER" id="PTHR37838">
    <property type="entry name" value="NA(+)-TRANSLOCATING NADH-QUINONE REDUCTASE SUBUNIT C"/>
    <property type="match status" value="1"/>
</dbReference>
<comment type="subcellular location">
    <subcellularLocation>
        <location evidence="16">Cell membrane</location>
        <topology evidence="16">Single-pass membrane protein</topology>
    </subcellularLocation>
</comment>
<sequence length="257" mass="27490">MASNDSTSKTIIVALALCIVCSVFVSTAAVMLRPAQQLNKDLDRKTNILAAAGMLKPGVSVDEQFANVTTRAVDMKTGKFTDAVDVSSYDQRKSAKVPSMSTDLSEDEDIAKIGRRADYALVYIVEGDSGIDKVILPIKGYGLWSTLYGFIALESDLNTVAGLGFYEHAETPGLGGEVDNPSWKAKWVGKETYGEDNKAVLTVIKGAVDNTRPEASHQVDGLSGATLTSRGVDNLIKFWMGDNGFAPFLANLRAGEA</sequence>
<evidence type="ECO:0000256" key="2">
    <source>
        <dbReference type="ARBA" id="ARBA00022475"/>
    </source>
</evidence>
<dbReference type="GO" id="GO:0005886">
    <property type="term" value="C:plasma membrane"/>
    <property type="evidence" value="ECO:0007669"/>
    <property type="project" value="UniProtKB-SubCell"/>
</dbReference>
<reference evidence="19" key="2">
    <citation type="submission" date="2023-08" db="EMBL/GenBank/DDBJ databases">
        <authorList>
            <person name="Luo J."/>
        </authorList>
    </citation>
    <scope>NUCLEOTIDE SEQUENCE</scope>
    <source>
        <strain evidence="19">DSM 25064</strain>
    </source>
</reference>
<keyword evidence="4 16" id="KW-0597">Phosphoprotein</keyword>
<comment type="caution">
    <text evidence="16">Lacks conserved residue(s) required for the propagation of feature annotation.</text>
</comment>
<dbReference type="GO" id="GO:0016655">
    <property type="term" value="F:oxidoreductase activity, acting on NAD(P)H, quinone or similar compound as acceptor"/>
    <property type="evidence" value="ECO:0007669"/>
    <property type="project" value="UniProtKB-UniRule"/>
</dbReference>
<dbReference type="NCBIfam" id="TIGR01938">
    <property type="entry name" value="nqrC"/>
    <property type="match status" value="1"/>
</dbReference>
<evidence type="ECO:0000259" key="18">
    <source>
        <dbReference type="SMART" id="SM00900"/>
    </source>
</evidence>
<evidence type="ECO:0000256" key="1">
    <source>
        <dbReference type="ARBA" id="ARBA00022448"/>
    </source>
</evidence>
<keyword evidence="3" id="KW-0997">Cell inner membrane</keyword>
<evidence type="ECO:0000256" key="13">
    <source>
        <dbReference type="ARBA" id="ARBA00023075"/>
    </source>
</evidence>
<keyword evidence="5 16" id="KW-0285">Flavoprotein</keyword>
<evidence type="ECO:0000313" key="20">
    <source>
        <dbReference type="Proteomes" id="UP001178354"/>
    </source>
</evidence>
<reference evidence="19" key="1">
    <citation type="journal article" date="2010" name="Int. J. Syst. Evol. Microbiol.">
        <title>Porticoccus litoralis gen. nov., sp. nov., a gammaproteobacterium isolated from the Yellow Sea.</title>
        <authorList>
            <person name="Oh H.M."/>
            <person name="Kim H."/>
            <person name="Kim K.M."/>
            <person name="Min G.S."/>
            <person name="Cho J.C."/>
        </authorList>
    </citation>
    <scope>NUCLEOTIDE SEQUENCE</scope>
    <source>
        <strain evidence="19">DSM 25064</strain>
    </source>
</reference>
<dbReference type="GO" id="GO:0010181">
    <property type="term" value="F:FMN binding"/>
    <property type="evidence" value="ECO:0007669"/>
    <property type="project" value="UniProtKB-UniRule"/>
</dbReference>
<evidence type="ECO:0000256" key="7">
    <source>
        <dbReference type="ARBA" id="ARBA00022692"/>
    </source>
</evidence>
<evidence type="ECO:0000256" key="10">
    <source>
        <dbReference type="ARBA" id="ARBA00023027"/>
    </source>
</evidence>
<keyword evidence="1 16" id="KW-0813">Transport</keyword>
<evidence type="ECO:0000256" key="3">
    <source>
        <dbReference type="ARBA" id="ARBA00022519"/>
    </source>
</evidence>
<dbReference type="AlphaFoldDB" id="A0AAW8B5T5"/>
<keyword evidence="8 16" id="KW-1278">Translocase</keyword>
<evidence type="ECO:0000256" key="6">
    <source>
        <dbReference type="ARBA" id="ARBA00022643"/>
    </source>
</evidence>
<keyword evidence="6 16" id="KW-0288">FMN</keyword>
<proteinExistence type="inferred from homology"/>
<dbReference type="Proteomes" id="UP001178354">
    <property type="component" value="Unassembled WGS sequence"/>
</dbReference>
<keyword evidence="13 16" id="KW-0830">Ubiquinone</keyword>
<evidence type="ECO:0000256" key="11">
    <source>
        <dbReference type="ARBA" id="ARBA00023053"/>
    </source>
</evidence>
<comment type="subunit">
    <text evidence="16 17">Composed of six subunits; NqrA, NqrB, NqrC, NqrD, NqrE and NqrF.</text>
</comment>
<organism evidence="19 20">
    <name type="scientific">Porticoccus litoralis</name>
    <dbReference type="NCBI Taxonomy" id="434086"/>
    <lineage>
        <taxon>Bacteria</taxon>
        <taxon>Pseudomonadati</taxon>
        <taxon>Pseudomonadota</taxon>
        <taxon>Gammaproteobacteria</taxon>
        <taxon>Cellvibrionales</taxon>
        <taxon>Porticoccaceae</taxon>
        <taxon>Porticoccus</taxon>
    </lineage>
</organism>
<dbReference type="EMBL" id="JAUUUU010000005">
    <property type="protein sequence ID" value="MDP1521197.1"/>
    <property type="molecule type" value="Genomic_DNA"/>
</dbReference>
<dbReference type="PANTHER" id="PTHR37838:SF1">
    <property type="entry name" value="NA(+)-TRANSLOCATING NADH-QUINONE REDUCTASE SUBUNIT C"/>
    <property type="match status" value="1"/>
</dbReference>
<feature type="domain" description="FMN-binding" evidence="18">
    <location>
        <begin position="142"/>
        <end position="243"/>
    </location>
</feature>
<comment type="cofactor">
    <cofactor evidence="16 17">
        <name>FMN</name>
        <dbReference type="ChEBI" id="CHEBI:58210"/>
    </cofactor>
</comment>
<keyword evidence="12 16" id="KW-0406">Ion transport</keyword>
<evidence type="ECO:0000256" key="17">
    <source>
        <dbReference type="PIRNR" id="PIRNR009437"/>
    </source>
</evidence>
<dbReference type="SMART" id="SM00900">
    <property type="entry name" value="FMN_bind"/>
    <property type="match status" value="1"/>
</dbReference>
<evidence type="ECO:0000256" key="15">
    <source>
        <dbReference type="ARBA" id="ARBA00023201"/>
    </source>
</evidence>
<evidence type="ECO:0000256" key="16">
    <source>
        <dbReference type="HAMAP-Rule" id="MF_00427"/>
    </source>
</evidence>
<dbReference type="InterPro" id="IPR007329">
    <property type="entry name" value="FMN-bd"/>
</dbReference>
<evidence type="ECO:0000256" key="12">
    <source>
        <dbReference type="ARBA" id="ARBA00023065"/>
    </source>
</evidence>
<name>A0AAW8B5T5_9GAMM</name>
<comment type="catalytic activity">
    <reaction evidence="16 17">
        <text>a ubiquinone + n Na(+)(in) + NADH + H(+) = a ubiquinol + n Na(+)(out) + NAD(+)</text>
        <dbReference type="Rhea" id="RHEA:47748"/>
        <dbReference type="Rhea" id="RHEA-COMP:9565"/>
        <dbReference type="Rhea" id="RHEA-COMP:9566"/>
        <dbReference type="ChEBI" id="CHEBI:15378"/>
        <dbReference type="ChEBI" id="CHEBI:16389"/>
        <dbReference type="ChEBI" id="CHEBI:17976"/>
        <dbReference type="ChEBI" id="CHEBI:29101"/>
        <dbReference type="ChEBI" id="CHEBI:57540"/>
        <dbReference type="ChEBI" id="CHEBI:57945"/>
        <dbReference type="EC" id="7.2.1.1"/>
    </reaction>
</comment>
<keyword evidence="20" id="KW-1185">Reference proteome</keyword>
<keyword evidence="10 16" id="KW-0520">NAD</keyword>
<dbReference type="PIRSF" id="PIRSF009437">
    <property type="entry name" value="NQR-1_subunit_C"/>
    <property type="match status" value="1"/>
</dbReference>
<keyword evidence="7 16" id="KW-0812">Transmembrane</keyword>
<evidence type="ECO:0000256" key="9">
    <source>
        <dbReference type="ARBA" id="ARBA00022989"/>
    </source>
</evidence>
<evidence type="ECO:0000256" key="5">
    <source>
        <dbReference type="ARBA" id="ARBA00022630"/>
    </source>
</evidence>
<accession>A0AAW8B5T5</accession>
<comment type="caution">
    <text evidence="19">The sequence shown here is derived from an EMBL/GenBank/DDBJ whole genome shotgun (WGS) entry which is preliminary data.</text>
</comment>
<comment type="function">
    <text evidence="16">NQR complex catalyzes the reduction of ubiquinone-1 to ubiquinol by two successive reactions, coupled with the transport of Na(+) ions from the cytoplasm to the periplasm. NqrA to NqrE are probably involved in the second step, the conversion of ubisemiquinone to ubiquinol.</text>
</comment>
<dbReference type="InterPro" id="IPR010204">
    <property type="entry name" value="NqrC"/>
</dbReference>
<evidence type="ECO:0000313" key="19">
    <source>
        <dbReference type="EMBL" id="MDP1521197.1"/>
    </source>
</evidence>
<feature type="transmembrane region" description="Helical" evidence="16">
    <location>
        <begin position="12"/>
        <end position="32"/>
    </location>
</feature>
<evidence type="ECO:0000256" key="8">
    <source>
        <dbReference type="ARBA" id="ARBA00022967"/>
    </source>
</evidence>
<protein>
    <recommendedName>
        <fullName evidence="16 17">Na(+)-translocating NADH-quinone reductase subunit C</fullName>
        <shortName evidence="16 17">Na(+)-NQR subunit C</shortName>
        <shortName evidence="16 17">Na(+)-translocating NQR subunit C</shortName>
        <ecNumber evidence="16 17">7.2.1.1</ecNumber>
    </recommendedName>
    <alternativeName>
        <fullName evidence="16 17">NQR complex subunit C</fullName>
    </alternativeName>
    <alternativeName>
        <fullName evidence="16 17">NQR-1 subunit C</fullName>
    </alternativeName>
</protein>
<keyword evidence="9 16" id="KW-1133">Transmembrane helix</keyword>
<keyword evidence="2 16" id="KW-1003">Cell membrane</keyword>
<comment type="similarity">
    <text evidence="16 17">Belongs to the NqrC family.</text>
</comment>
<dbReference type="Pfam" id="PF04205">
    <property type="entry name" value="FMN_bind"/>
    <property type="match status" value="1"/>
</dbReference>
<keyword evidence="11 16" id="KW-0915">Sodium</keyword>
<evidence type="ECO:0000256" key="14">
    <source>
        <dbReference type="ARBA" id="ARBA00023136"/>
    </source>
</evidence>
<dbReference type="NCBIfam" id="NF003749">
    <property type="entry name" value="PRK05346.1-5"/>
    <property type="match status" value="1"/>
</dbReference>
<gene>
    <name evidence="16" type="primary">nqrC</name>
    <name evidence="19" type="ORF">Q8A57_09475</name>
</gene>
<keyword evidence="14 16" id="KW-0472">Membrane</keyword>
<feature type="modified residue" description="FMN phosphoryl threonine" evidence="16">
    <location>
        <position position="226"/>
    </location>
</feature>
<dbReference type="GO" id="GO:0006814">
    <property type="term" value="P:sodium ion transport"/>
    <property type="evidence" value="ECO:0007669"/>
    <property type="project" value="UniProtKB-UniRule"/>
</dbReference>
<dbReference type="EC" id="7.2.1.1" evidence="16 17"/>
<evidence type="ECO:0000256" key="4">
    <source>
        <dbReference type="ARBA" id="ARBA00022553"/>
    </source>
</evidence>
<dbReference type="RefSeq" id="WP_305170861.1">
    <property type="nucleotide sequence ID" value="NZ_JAUUUU010000005.1"/>
</dbReference>
<keyword evidence="15 16" id="KW-0739">Sodium transport</keyword>